<evidence type="ECO:0000256" key="7">
    <source>
        <dbReference type="ARBA" id="ARBA00023229"/>
    </source>
</evidence>
<comment type="catalytic activity">
    <reaction evidence="8">
        <text>2-C-methyl-D-erythritol 4-phosphate + NADP(+) = 1-deoxy-D-xylulose 5-phosphate + NADPH + H(+)</text>
        <dbReference type="Rhea" id="RHEA:13717"/>
        <dbReference type="ChEBI" id="CHEBI:15378"/>
        <dbReference type="ChEBI" id="CHEBI:57783"/>
        <dbReference type="ChEBI" id="CHEBI:57792"/>
        <dbReference type="ChEBI" id="CHEBI:58262"/>
        <dbReference type="ChEBI" id="CHEBI:58349"/>
        <dbReference type="EC" id="1.1.1.267"/>
    </reaction>
    <physiologicalReaction direction="right-to-left" evidence="8">
        <dbReference type="Rhea" id="RHEA:13719"/>
    </physiologicalReaction>
</comment>
<evidence type="ECO:0000256" key="3">
    <source>
        <dbReference type="ARBA" id="ARBA00022723"/>
    </source>
</evidence>
<feature type="binding site" evidence="9">
    <location>
        <position position="208"/>
    </location>
    <ligand>
        <name>1-deoxy-D-xylulose 5-phosphate</name>
        <dbReference type="ChEBI" id="CHEBI:57792"/>
    </ligand>
</feature>
<feature type="binding site" evidence="9">
    <location>
        <position position="166"/>
    </location>
    <ligand>
        <name>1-deoxy-D-xylulose 5-phosphate</name>
        <dbReference type="ChEBI" id="CHEBI:57792"/>
    </ligand>
</feature>
<dbReference type="InterPro" id="IPR013644">
    <property type="entry name" value="DXP_reductoisomerase_C"/>
</dbReference>
<dbReference type="InterPro" id="IPR036169">
    <property type="entry name" value="DXPR_C_sf"/>
</dbReference>
<dbReference type="GO" id="GO:0070402">
    <property type="term" value="F:NADPH binding"/>
    <property type="evidence" value="ECO:0007669"/>
    <property type="project" value="InterPro"/>
</dbReference>
<feature type="binding site" evidence="9">
    <location>
        <position position="13"/>
    </location>
    <ligand>
        <name>NADPH</name>
        <dbReference type="ChEBI" id="CHEBI:57783"/>
    </ligand>
</feature>
<dbReference type="EMBL" id="DSAC01000033">
    <property type="protein sequence ID" value="HHO73512.1"/>
    <property type="molecule type" value="Genomic_DNA"/>
</dbReference>
<evidence type="ECO:0000256" key="4">
    <source>
        <dbReference type="ARBA" id="ARBA00022857"/>
    </source>
</evidence>
<feature type="binding site" evidence="9">
    <location>
        <position position="141"/>
    </location>
    <ligand>
        <name>1-deoxy-D-xylulose 5-phosphate</name>
        <dbReference type="ChEBI" id="CHEBI:57792"/>
    </ligand>
</feature>
<dbReference type="GO" id="GO:0051484">
    <property type="term" value="P:isopentenyl diphosphate biosynthetic process, methylerythritol 4-phosphate pathway involved in terpenoid biosynthetic process"/>
    <property type="evidence" value="ECO:0007669"/>
    <property type="project" value="TreeGrafter"/>
</dbReference>
<dbReference type="NCBIfam" id="TIGR00243">
    <property type="entry name" value="Dxr"/>
    <property type="match status" value="1"/>
</dbReference>
<evidence type="ECO:0000256" key="5">
    <source>
        <dbReference type="ARBA" id="ARBA00023002"/>
    </source>
</evidence>
<evidence type="ECO:0000256" key="1">
    <source>
        <dbReference type="ARBA" id="ARBA00005094"/>
    </source>
</evidence>
<feature type="binding site" evidence="9">
    <location>
        <position position="202"/>
    </location>
    <ligand>
        <name>1-deoxy-D-xylulose 5-phosphate</name>
        <dbReference type="ChEBI" id="CHEBI:57792"/>
    </ligand>
</feature>
<feature type="binding site" evidence="9">
    <location>
        <position position="37"/>
    </location>
    <ligand>
        <name>NADPH</name>
        <dbReference type="ChEBI" id="CHEBI:57783"/>
    </ligand>
</feature>
<protein>
    <recommendedName>
        <fullName evidence="9">1-deoxy-D-xylulose 5-phosphate reductoisomerase</fullName>
        <shortName evidence="9">DXP reductoisomerase</shortName>
        <ecNumber evidence="9">1.1.1.267</ecNumber>
    </recommendedName>
    <alternativeName>
        <fullName evidence="9">1-deoxyxylulose-5-phosphate reductoisomerase</fullName>
    </alternativeName>
    <alternativeName>
        <fullName evidence="9">2-C-methyl-D-erythritol 4-phosphate synthase</fullName>
    </alternativeName>
</protein>
<feature type="binding site" evidence="9">
    <location>
        <position position="140"/>
    </location>
    <ligand>
        <name>Mn(2+)</name>
        <dbReference type="ChEBI" id="CHEBI:29035"/>
    </ligand>
</feature>
<feature type="binding site" evidence="9">
    <location>
        <position position="119"/>
    </location>
    <ligand>
        <name>1-deoxy-D-xylulose 5-phosphate</name>
        <dbReference type="ChEBI" id="CHEBI:57792"/>
    </ligand>
</feature>
<keyword evidence="4 9" id="KW-0521">NADP</keyword>
<keyword evidence="7 9" id="KW-0414">Isoprene biosynthesis</keyword>
<dbReference type="PANTHER" id="PTHR30525:SF0">
    <property type="entry name" value="1-DEOXY-D-XYLULOSE 5-PHOSPHATE REDUCTOISOMERASE, CHLOROPLASTIC"/>
    <property type="match status" value="1"/>
</dbReference>
<dbReference type="GO" id="GO:0030604">
    <property type="term" value="F:1-deoxy-D-xylulose-5-phosphate reductoisomerase activity"/>
    <property type="evidence" value="ECO:0007669"/>
    <property type="project" value="UniProtKB-UniRule"/>
</dbReference>
<dbReference type="PANTHER" id="PTHR30525">
    <property type="entry name" value="1-DEOXY-D-XYLULOSE 5-PHOSPHATE REDUCTOISOMERASE"/>
    <property type="match status" value="1"/>
</dbReference>
<evidence type="ECO:0000259" key="11">
    <source>
        <dbReference type="Pfam" id="PF08436"/>
    </source>
</evidence>
<feature type="binding site" evidence="9">
    <location>
        <position position="120"/>
    </location>
    <ligand>
        <name>NADPH</name>
        <dbReference type="ChEBI" id="CHEBI:57783"/>
    </ligand>
</feature>
<keyword evidence="5 9" id="KW-0560">Oxidoreductase</keyword>
<dbReference type="AlphaFoldDB" id="A0A7C5WYC4"/>
<dbReference type="Pfam" id="PF02670">
    <property type="entry name" value="DXP_reductoisom"/>
    <property type="match status" value="1"/>
</dbReference>
<keyword evidence="9" id="KW-0460">Magnesium</keyword>
<dbReference type="SUPFAM" id="SSF51735">
    <property type="entry name" value="NAD(P)-binding Rossmann-fold domains"/>
    <property type="match status" value="1"/>
</dbReference>
<dbReference type="Gene3D" id="1.10.1740.10">
    <property type="match status" value="1"/>
</dbReference>
<feature type="binding site" evidence="9">
    <location>
        <position position="189"/>
    </location>
    <ligand>
        <name>1-deoxy-D-xylulose 5-phosphate</name>
        <dbReference type="ChEBI" id="CHEBI:57792"/>
    </ligand>
</feature>
<gene>
    <name evidence="9" type="primary">dxr</name>
    <name evidence="13" type="ORF">ENN04_02615</name>
</gene>
<evidence type="ECO:0000256" key="9">
    <source>
        <dbReference type="HAMAP-Rule" id="MF_00183"/>
    </source>
</evidence>
<evidence type="ECO:0000259" key="10">
    <source>
        <dbReference type="Pfam" id="PF02670"/>
    </source>
</evidence>
<dbReference type="SUPFAM" id="SSF55347">
    <property type="entry name" value="Glyceraldehyde-3-phosphate dehydrogenase-like, C-terminal domain"/>
    <property type="match status" value="1"/>
</dbReference>
<feature type="binding site" evidence="9">
    <location>
        <position position="207"/>
    </location>
    <ligand>
        <name>1-deoxy-D-xylulose 5-phosphate</name>
        <dbReference type="ChEBI" id="CHEBI:57792"/>
    </ligand>
</feature>
<dbReference type="EC" id="1.1.1.267" evidence="9"/>
<accession>A0A7C5WYC4</accession>
<feature type="binding site" evidence="9">
    <location>
        <position position="142"/>
    </location>
    <ligand>
        <name>1-deoxy-D-xylulose 5-phosphate</name>
        <dbReference type="ChEBI" id="CHEBI:57792"/>
    </ligand>
</feature>
<feature type="domain" description="1-deoxy-D-xylulose 5-phosphate reductoisomerase N-terminal" evidence="10">
    <location>
        <begin position="4"/>
        <end position="124"/>
    </location>
</feature>
<dbReference type="PIRSF" id="PIRSF006205">
    <property type="entry name" value="Dxp_reductismrs"/>
    <property type="match status" value="1"/>
</dbReference>
<comment type="pathway">
    <text evidence="1 9">Isoprenoid biosynthesis; isopentenyl diphosphate biosynthesis via DXP pathway; isopentenyl diphosphate from 1-deoxy-D-xylulose 5-phosphate: step 1/6.</text>
</comment>
<feature type="binding site" evidence="9">
    <location>
        <position position="12"/>
    </location>
    <ligand>
        <name>NADPH</name>
        <dbReference type="ChEBI" id="CHEBI:57783"/>
    </ligand>
</feature>
<feature type="binding site" evidence="9">
    <location>
        <position position="211"/>
    </location>
    <ligand>
        <name>Mn(2+)</name>
        <dbReference type="ChEBI" id="CHEBI:29035"/>
    </ligand>
</feature>
<keyword evidence="13" id="KW-0413">Isomerase</keyword>
<comment type="function">
    <text evidence="9">Catalyzes the NADPH-dependent rearrangement and reduction of 1-deoxy-D-xylulose-5-phosphate (DXP) to 2-C-methyl-D-erythritol 4-phosphate (MEP).</text>
</comment>
<dbReference type="GO" id="GO:0016853">
    <property type="term" value="F:isomerase activity"/>
    <property type="evidence" value="ECO:0007669"/>
    <property type="project" value="UniProtKB-KW"/>
</dbReference>
<evidence type="ECO:0000256" key="8">
    <source>
        <dbReference type="ARBA" id="ARBA00048543"/>
    </source>
</evidence>
<sequence length="377" mass="42475">MIKLSILGSTGSVGTQALDVVRAYRQDVELVGLVARRASEKLLNQAREFKPKYVVSYQEPEKDWLESLPRECVYLKGEEGLLAVVEESERVLNAISGIDGLLPTFLVLSKNKILLASNKESVVCLEELIRKKSKNVVPVDSEHNALFQLLSMTDRKEVKKVYLTASGGPFKDTPIEELSRVKPAQALNHPTWQMGQKITVDSATLMNKGIELLEAKVLFGLDPDLIEVVIHPQSLVHGAIKLKDGSFLFQVSPPDMKIPIMNAIFYPERRDNPFREVSLFELSPIVFERVDRQKFRALALCEWVARIGGVYVPVLLGADERAVELFLQERISFDKIVPLVEEVLSSVDIRDPETIEEIIQAVEWGYRKVDEVLDKVL</sequence>
<dbReference type="Gene3D" id="3.40.50.720">
    <property type="entry name" value="NAD(P)-binding Rossmann-like Domain"/>
    <property type="match status" value="1"/>
</dbReference>
<proteinExistence type="inferred from homology"/>
<feature type="binding site" evidence="9">
    <location>
        <position position="142"/>
    </location>
    <ligand>
        <name>Mn(2+)</name>
        <dbReference type="ChEBI" id="CHEBI:29035"/>
    </ligand>
</feature>
<feature type="binding site" evidence="9">
    <location>
        <position position="11"/>
    </location>
    <ligand>
        <name>NADPH</name>
        <dbReference type="ChEBI" id="CHEBI:57783"/>
    </ligand>
</feature>
<reference evidence="13" key="1">
    <citation type="journal article" date="2020" name="mSystems">
        <title>Genome- and Community-Level Interaction Insights into Carbon Utilization and Element Cycling Functions of Hydrothermarchaeota in Hydrothermal Sediment.</title>
        <authorList>
            <person name="Zhou Z."/>
            <person name="Liu Y."/>
            <person name="Xu W."/>
            <person name="Pan J."/>
            <person name="Luo Z.H."/>
            <person name="Li M."/>
        </authorList>
    </citation>
    <scope>NUCLEOTIDE SEQUENCE [LARGE SCALE GENOMIC DNA]</scope>
    <source>
        <strain evidence="13">SpSt-114</strain>
    </source>
</reference>
<dbReference type="InterPro" id="IPR003821">
    <property type="entry name" value="DXP_reductoisomerase"/>
</dbReference>
<feature type="binding site" evidence="9">
    <location>
        <position position="195"/>
    </location>
    <ligand>
        <name>NADPH</name>
        <dbReference type="ChEBI" id="CHEBI:57783"/>
    </ligand>
</feature>
<dbReference type="InterPro" id="IPR013512">
    <property type="entry name" value="DXP_reductoisomerase_N"/>
</dbReference>
<dbReference type="GO" id="GO:0030145">
    <property type="term" value="F:manganese ion binding"/>
    <property type="evidence" value="ECO:0007669"/>
    <property type="project" value="TreeGrafter"/>
</dbReference>
<feature type="binding site" evidence="9">
    <location>
        <position position="118"/>
    </location>
    <ligand>
        <name>NADPH</name>
        <dbReference type="ChEBI" id="CHEBI:57783"/>
    </ligand>
</feature>
<feature type="domain" description="DXP reductoisomerase C-terminal" evidence="12">
    <location>
        <begin position="252"/>
        <end position="364"/>
    </location>
</feature>
<dbReference type="InterPro" id="IPR036291">
    <property type="entry name" value="NAD(P)-bd_dom_sf"/>
</dbReference>
<evidence type="ECO:0000256" key="6">
    <source>
        <dbReference type="ARBA" id="ARBA00023211"/>
    </source>
</evidence>
<evidence type="ECO:0000313" key="13">
    <source>
        <dbReference type="EMBL" id="HHO73512.1"/>
    </source>
</evidence>
<keyword evidence="6 9" id="KW-0464">Manganese</keyword>
<evidence type="ECO:0000259" key="12">
    <source>
        <dbReference type="Pfam" id="PF13288"/>
    </source>
</evidence>
<dbReference type="InterPro" id="IPR026877">
    <property type="entry name" value="DXPR_C"/>
</dbReference>
<comment type="cofactor">
    <cofactor evidence="9">
        <name>Mg(2+)</name>
        <dbReference type="ChEBI" id="CHEBI:18420"/>
    </cofactor>
    <cofactor evidence="9">
        <name>Mn(2+)</name>
        <dbReference type="ChEBI" id="CHEBI:29035"/>
    </cofactor>
</comment>
<evidence type="ECO:0000256" key="2">
    <source>
        <dbReference type="ARBA" id="ARBA00006825"/>
    </source>
</evidence>
<dbReference type="Pfam" id="PF08436">
    <property type="entry name" value="DXP_redisom_C"/>
    <property type="match status" value="1"/>
</dbReference>
<organism evidence="13">
    <name type="scientific">Thermocrinis ruber</name>
    <dbReference type="NCBI Taxonomy" id="75906"/>
    <lineage>
        <taxon>Bacteria</taxon>
        <taxon>Pseudomonadati</taxon>
        <taxon>Aquificota</taxon>
        <taxon>Aquificia</taxon>
        <taxon>Aquificales</taxon>
        <taxon>Aquificaceae</taxon>
        <taxon>Thermocrinis</taxon>
    </lineage>
</organism>
<feature type="binding site" evidence="9">
    <location>
        <position position="211"/>
    </location>
    <ligand>
        <name>1-deoxy-D-xylulose 5-phosphate</name>
        <dbReference type="ChEBI" id="CHEBI:57792"/>
    </ligand>
</feature>
<dbReference type="UniPathway" id="UPA00056">
    <property type="reaction ID" value="UER00092"/>
</dbReference>
<dbReference type="SUPFAM" id="SSF69055">
    <property type="entry name" value="1-deoxy-D-xylulose-5-phosphate reductoisomerase, C-terminal domain"/>
    <property type="match status" value="1"/>
</dbReference>
<feature type="domain" description="1-deoxy-D-xylulose 5-phosphate reductoisomerase C-terminal" evidence="11">
    <location>
        <begin position="136"/>
        <end position="219"/>
    </location>
</feature>
<feature type="binding site" evidence="9">
    <location>
        <position position="10"/>
    </location>
    <ligand>
        <name>NADPH</name>
        <dbReference type="ChEBI" id="CHEBI:57783"/>
    </ligand>
</feature>
<comment type="caution">
    <text evidence="9">Lacks conserved residue(s) required for the propagation of feature annotation.</text>
</comment>
<dbReference type="HAMAP" id="MF_00183">
    <property type="entry name" value="DXP_reductoisom"/>
    <property type="match status" value="1"/>
</dbReference>
<comment type="similarity">
    <text evidence="2 9">Belongs to the DXR family.</text>
</comment>
<dbReference type="Pfam" id="PF13288">
    <property type="entry name" value="DXPR_C"/>
    <property type="match status" value="1"/>
</dbReference>
<name>A0A7C5WYC4_9AQUI</name>
<comment type="caution">
    <text evidence="13">The sequence shown here is derived from an EMBL/GenBank/DDBJ whole genome shotgun (WGS) entry which is preliminary data.</text>
</comment>
<keyword evidence="3 9" id="KW-0479">Metal-binding</keyword>